<keyword evidence="2" id="KW-1185">Reference proteome</keyword>
<organism evidence="1 2">
    <name type="scientific">Aureimonas glaciei</name>
    <dbReference type="NCBI Taxonomy" id="1776957"/>
    <lineage>
        <taxon>Bacteria</taxon>
        <taxon>Pseudomonadati</taxon>
        <taxon>Pseudomonadota</taxon>
        <taxon>Alphaproteobacteria</taxon>
        <taxon>Hyphomicrobiales</taxon>
        <taxon>Aurantimonadaceae</taxon>
        <taxon>Aureimonas</taxon>
    </lineage>
</organism>
<sequence length="61" mass="6579">MPDSVEIYIRLLDVGERAARVQSVDTGKTATVSLVHAEVTATGGYHRLTLPRRMAVEAGLV</sequence>
<protein>
    <submittedName>
        <fullName evidence="1">Uncharacterized protein</fullName>
    </submittedName>
</protein>
<dbReference type="RefSeq" id="WP_188850830.1">
    <property type="nucleotide sequence ID" value="NZ_BMJJ01000005.1"/>
</dbReference>
<dbReference type="EMBL" id="BMJJ01000005">
    <property type="protein sequence ID" value="GGD20015.1"/>
    <property type="molecule type" value="Genomic_DNA"/>
</dbReference>
<comment type="caution">
    <text evidence="1">The sequence shown here is derived from an EMBL/GenBank/DDBJ whole genome shotgun (WGS) entry which is preliminary data.</text>
</comment>
<accession>A0A916XXU6</accession>
<evidence type="ECO:0000313" key="2">
    <source>
        <dbReference type="Proteomes" id="UP000613160"/>
    </source>
</evidence>
<reference evidence="1" key="2">
    <citation type="submission" date="2020-09" db="EMBL/GenBank/DDBJ databases">
        <authorList>
            <person name="Sun Q."/>
            <person name="Zhou Y."/>
        </authorList>
    </citation>
    <scope>NUCLEOTIDE SEQUENCE</scope>
    <source>
        <strain evidence="1">CGMCC 1.15493</strain>
    </source>
</reference>
<proteinExistence type="predicted"/>
<dbReference type="AlphaFoldDB" id="A0A916XXU6"/>
<reference evidence="1" key="1">
    <citation type="journal article" date="2014" name="Int. J. Syst. Evol. Microbiol.">
        <title>Complete genome sequence of Corynebacterium casei LMG S-19264T (=DSM 44701T), isolated from a smear-ripened cheese.</title>
        <authorList>
            <consortium name="US DOE Joint Genome Institute (JGI-PGF)"/>
            <person name="Walter F."/>
            <person name="Albersmeier A."/>
            <person name="Kalinowski J."/>
            <person name="Ruckert C."/>
        </authorList>
    </citation>
    <scope>NUCLEOTIDE SEQUENCE</scope>
    <source>
        <strain evidence="1">CGMCC 1.15493</strain>
    </source>
</reference>
<dbReference type="Proteomes" id="UP000613160">
    <property type="component" value="Unassembled WGS sequence"/>
</dbReference>
<evidence type="ECO:0000313" key="1">
    <source>
        <dbReference type="EMBL" id="GGD20015.1"/>
    </source>
</evidence>
<gene>
    <name evidence="1" type="ORF">GCM10011335_23670</name>
</gene>
<name>A0A916XXU6_9HYPH</name>